<feature type="transmembrane region" description="Helical" evidence="1">
    <location>
        <begin position="47"/>
        <end position="69"/>
    </location>
</feature>
<feature type="transmembrane region" description="Helical" evidence="1">
    <location>
        <begin position="139"/>
        <end position="160"/>
    </location>
</feature>
<reference evidence="2 3" key="1">
    <citation type="submission" date="2016-10" db="EMBL/GenBank/DDBJ databases">
        <authorList>
            <person name="de Groot N.N."/>
        </authorList>
    </citation>
    <scope>NUCLEOTIDE SEQUENCE [LARGE SCALE GENOMIC DNA]</scope>
    <source>
        <strain evidence="2 3">AR32</strain>
    </source>
</reference>
<dbReference type="GeneID" id="32573780"/>
<dbReference type="Proteomes" id="UP000236735">
    <property type="component" value="Unassembled WGS sequence"/>
</dbReference>
<dbReference type="RefSeq" id="WP_036910550.1">
    <property type="nucleotide sequence ID" value="NZ_FNUV01000002.1"/>
</dbReference>
<dbReference type="EMBL" id="FNUV01000002">
    <property type="protein sequence ID" value="SEF54785.1"/>
    <property type="molecule type" value="Genomic_DNA"/>
</dbReference>
<evidence type="ECO:0000256" key="1">
    <source>
        <dbReference type="SAM" id="Phobius"/>
    </source>
</evidence>
<keyword evidence="1" id="KW-0472">Membrane</keyword>
<evidence type="ECO:0000313" key="3">
    <source>
        <dbReference type="Proteomes" id="UP000236735"/>
    </source>
</evidence>
<evidence type="ECO:0000313" key="2">
    <source>
        <dbReference type="EMBL" id="SEF54785.1"/>
    </source>
</evidence>
<name>A0A1H5SWA9_XYLRU</name>
<feature type="transmembrane region" description="Helical" evidence="1">
    <location>
        <begin position="172"/>
        <end position="195"/>
    </location>
</feature>
<dbReference type="AlphaFoldDB" id="A0A1H5SWA9"/>
<feature type="transmembrane region" description="Helical" evidence="1">
    <location>
        <begin position="240"/>
        <end position="257"/>
    </location>
</feature>
<keyword evidence="1" id="KW-1133">Transmembrane helix</keyword>
<keyword evidence="1" id="KW-0812">Transmembrane</keyword>
<feature type="transmembrane region" description="Helical" evidence="1">
    <location>
        <begin position="90"/>
        <end position="112"/>
    </location>
</feature>
<feature type="transmembrane region" description="Helical" evidence="1">
    <location>
        <begin position="215"/>
        <end position="233"/>
    </location>
</feature>
<protein>
    <submittedName>
        <fullName evidence="2">Uncharacterized protein</fullName>
    </submittedName>
</protein>
<sequence>MKKALMYLLLALGITLGVLFVGGAVVGFVTGFIDGFNENESGTTTTMSIMTVGGCCMIFTLCILLHWVFLHFGFASYSEGRIPRNVRWKVIIALIIAMAGMALLNCIVYNPIAEPDGTIITESDSTVRETYRWMRIHPIFSILVLSAIEATCNLVIYGAVLREILEWKHRPAIVITVYGVVMSLLSLLYNSPLLIVPTMMMVMFEGWVYEYSRSVIPVIIGDVVFYIVMLCLIGTVFEGWWFFMVAILVLPAVFYTLKAMEPYKPID</sequence>
<organism evidence="2 3">
    <name type="scientific">Xylanibacter ruminicola</name>
    <name type="common">Prevotella ruminicola</name>
    <dbReference type="NCBI Taxonomy" id="839"/>
    <lineage>
        <taxon>Bacteria</taxon>
        <taxon>Pseudomonadati</taxon>
        <taxon>Bacteroidota</taxon>
        <taxon>Bacteroidia</taxon>
        <taxon>Bacteroidales</taxon>
        <taxon>Prevotellaceae</taxon>
        <taxon>Xylanibacter</taxon>
    </lineage>
</organism>
<proteinExistence type="predicted"/>
<accession>A0A1H5SWA9</accession>
<gene>
    <name evidence="2" type="ORF">SAMN05216354_0731</name>
</gene>